<evidence type="ECO:0000256" key="1">
    <source>
        <dbReference type="SAM" id="MobiDB-lite"/>
    </source>
</evidence>
<sequence length="377" mass="41060">MRVLTADDSLRALLARQLLLDRADLPVPRALERLCGLQTQHAPSGYLGLHARLTGFDRAELTRLLHDGRVVQAWAMRSTIHMLARRDHALFAAAVRAEQRADWLRLRRDVTGDDMVAAARVVRELLAGGPLRQAEITAELARRGVPAGTFPGVQHWVRLVRVPPAGTWETPRAHVYGLAADGGGPEPDARPEPGPYPEQAVRPEQAVTPEHAGHPEHVVRAEQVELARRYLRAFGPASAPDVARFAGWPVGVARAALGELTLRRFAAEDGTELVDVGRAPLPGPSTPLPVRFLGPFDAVLLGGHAARARILPAEHRHHVFATTRPRSAPTYLVDGRVAGTWTHREGRIVTAPFTDPGAAERRAVAEEAERLAAWHAS</sequence>
<evidence type="ECO:0000313" key="3">
    <source>
        <dbReference type="Proteomes" id="UP000199614"/>
    </source>
</evidence>
<dbReference type="OrthoDB" id="9148135at2"/>
<organism evidence="2 3">
    <name type="scientific">Pseudonocardia ammonioxydans</name>
    <dbReference type="NCBI Taxonomy" id="260086"/>
    <lineage>
        <taxon>Bacteria</taxon>
        <taxon>Bacillati</taxon>
        <taxon>Actinomycetota</taxon>
        <taxon>Actinomycetes</taxon>
        <taxon>Pseudonocardiales</taxon>
        <taxon>Pseudonocardiaceae</taxon>
        <taxon>Pseudonocardia</taxon>
    </lineage>
</organism>
<proteinExistence type="predicted"/>
<dbReference type="AlphaFoldDB" id="A0A1I5C3K0"/>
<protein>
    <submittedName>
        <fullName evidence="2">Winged helix DNA-binding domain-containing protein</fullName>
    </submittedName>
</protein>
<evidence type="ECO:0000313" key="2">
    <source>
        <dbReference type="EMBL" id="SFN81507.1"/>
    </source>
</evidence>
<reference evidence="2 3" key="1">
    <citation type="submission" date="2016-10" db="EMBL/GenBank/DDBJ databases">
        <authorList>
            <person name="de Groot N.N."/>
        </authorList>
    </citation>
    <scope>NUCLEOTIDE SEQUENCE [LARGE SCALE GENOMIC DNA]</scope>
    <source>
        <strain evidence="2 3">CGMCC 4.1877</strain>
    </source>
</reference>
<dbReference type="PANTHER" id="PTHR38479:SF2">
    <property type="entry name" value="WINGED HELIX DNA-BINDING DOMAIN-CONTAINING PROTEIN"/>
    <property type="match status" value="1"/>
</dbReference>
<gene>
    <name evidence="2" type="ORF">SAMN05216207_10228</name>
</gene>
<dbReference type="InterPro" id="IPR009351">
    <property type="entry name" value="AlkZ-like"/>
</dbReference>
<dbReference type="Pfam" id="PF06224">
    <property type="entry name" value="AlkZ-like"/>
    <property type="match status" value="1"/>
</dbReference>
<keyword evidence="2" id="KW-0238">DNA-binding</keyword>
<dbReference type="GO" id="GO:0003677">
    <property type="term" value="F:DNA binding"/>
    <property type="evidence" value="ECO:0007669"/>
    <property type="project" value="UniProtKB-KW"/>
</dbReference>
<dbReference type="PANTHER" id="PTHR38479">
    <property type="entry name" value="LMO0824 PROTEIN"/>
    <property type="match status" value="1"/>
</dbReference>
<dbReference type="EMBL" id="FOUY01000022">
    <property type="protein sequence ID" value="SFN81507.1"/>
    <property type="molecule type" value="Genomic_DNA"/>
</dbReference>
<keyword evidence="3" id="KW-1185">Reference proteome</keyword>
<name>A0A1I5C3K0_PSUAM</name>
<dbReference type="STRING" id="260086.SAMN05216207_10228"/>
<dbReference type="Proteomes" id="UP000199614">
    <property type="component" value="Unassembled WGS sequence"/>
</dbReference>
<dbReference type="RefSeq" id="WP_093347017.1">
    <property type="nucleotide sequence ID" value="NZ_FOUY01000022.1"/>
</dbReference>
<feature type="region of interest" description="Disordered" evidence="1">
    <location>
        <begin position="181"/>
        <end position="200"/>
    </location>
</feature>
<accession>A0A1I5C3K0</accession>